<accession>A0A9P7C612</accession>
<dbReference type="Proteomes" id="UP000740926">
    <property type="component" value="Unassembled WGS sequence"/>
</dbReference>
<comment type="caution">
    <text evidence="2">The sequence shown here is derived from an EMBL/GenBank/DDBJ whole genome shotgun (WGS) entry which is preliminary data.</text>
</comment>
<feature type="compositionally biased region" description="Low complexity" evidence="1">
    <location>
        <begin position="89"/>
        <end position="102"/>
    </location>
</feature>
<sequence length="161" mass="17868">MHAKRRKGQFRQPVVKRRLVEVRHAVQQGHGVRSAAQHVPRHPRVAAFVRQGQGADPRQQRQPQANGQQQSPRPRIPFGTRGGQGAAGHGQPVALPARAALPWRRRTTYSGRPFTSSKMRATYSPTTPSEIRLTPAKKSTAVTIVVQPETALPDIRYSPTR</sequence>
<feature type="region of interest" description="Disordered" evidence="1">
    <location>
        <begin position="27"/>
        <end position="131"/>
    </location>
</feature>
<evidence type="ECO:0000313" key="3">
    <source>
        <dbReference type="Proteomes" id="UP000740926"/>
    </source>
</evidence>
<protein>
    <submittedName>
        <fullName evidence="2">Uncharacterized protein</fullName>
    </submittedName>
</protein>
<name>A0A9P7C612_9FUNG</name>
<dbReference type="AlphaFoldDB" id="A0A9P7C612"/>
<organism evidence="2 3">
    <name type="scientific">Rhizopus delemar</name>
    <dbReference type="NCBI Taxonomy" id="936053"/>
    <lineage>
        <taxon>Eukaryota</taxon>
        <taxon>Fungi</taxon>
        <taxon>Fungi incertae sedis</taxon>
        <taxon>Mucoromycota</taxon>
        <taxon>Mucoromycotina</taxon>
        <taxon>Mucoromycetes</taxon>
        <taxon>Mucorales</taxon>
        <taxon>Mucorineae</taxon>
        <taxon>Rhizopodaceae</taxon>
        <taxon>Rhizopus</taxon>
    </lineage>
</organism>
<dbReference type="EMBL" id="JAANIU010007768">
    <property type="protein sequence ID" value="KAG1536749.1"/>
    <property type="molecule type" value="Genomic_DNA"/>
</dbReference>
<feature type="compositionally biased region" description="Low complexity" evidence="1">
    <location>
        <begin position="60"/>
        <end position="73"/>
    </location>
</feature>
<reference evidence="2 3" key="1">
    <citation type="journal article" date="2020" name="Microb. Genom.">
        <title>Genetic diversity of clinical and environmental Mucorales isolates obtained from an investigation of mucormycosis cases among solid organ transplant recipients.</title>
        <authorList>
            <person name="Nguyen M.H."/>
            <person name="Kaul D."/>
            <person name="Muto C."/>
            <person name="Cheng S.J."/>
            <person name="Richter R.A."/>
            <person name="Bruno V.M."/>
            <person name="Liu G."/>
            <person name="Beyhan S."/>
            <person name="Sundermann A.J."/>
            <person name="Mounaud S."/>
            <person name="Pasculle A.W."/>
            <person name="Nierman W.C."/>
            <person name="Driscoll E."/>
            <person name="Cumbie R."/>
            <person name="Clancy C.J."/>
            <person name="Dupont C.L."/>
        </authorList>
    </citation>
    <scope>NUCLEOTIDE SEQUENCE [LARGE SCALE GENOMIC DNA]</scope>
    <source>
        <strain evidence="2 3">GL24</strain>
    </source>
</reference>
<keyword evidence="3" id="KW-1185">Reference proteome</keyword>
<gene>
    <name evidence="2" type="ORF">G6F50_014996</name>
</gene>
<evidence type="ECO:0000256" key="1">
    <source>
        <dbReference type="SAM" id="MobiDB-lite"/>
    </source>
</evidence>
<feature type="compositionally biased region" description="Polar residues" evidence="1">
    <location>
        <begin position="108"/>
        <end position="129"/>
    </location>
</feature>
<evidence type="ECO:0000313" key="2">
    <source>
        <dbReference type="EMBL" id="KAG1536749.1"/>
    </source>
</evidence>
<proteinExistence type="predicted"/>